<dbReference type="OrthoDB" id="2317183at2759"/>
<name>A0A2I1EEI4_9GLOM</name>
<dbReference type="GO" id="GO:0016787">
    <property type="term" value="F:hydrolase activity"/>
    <property type="evidence" value="ECO:0007669"/>
    <property type="project" value="InterPro"/>
</dbReference>
<reference evidence="2" key="3">
    <citation type="submission" date="2020-05" db="EMBL/GenBank/DDBJ databases">
        <authorList>
            <person name="Rincon C."/>
            <person name="Sanders R I."/>
            <person name="Robbins C."/>
            <person name="Chaturvedi A."/>
        </authorList>
    </citation>
    <scope>NUCLEOTIDE SEQUENCE</scope>
    <source>
        <strain evidence="2">CHB12</strain>
    </source>
</reference>
<reference evidence="3 4" key="2">
    <citation type="submission" date="2017-09" db="EMBL/GenBank/DDBJ databases">
        <title>Extensive intraspecific genome diversity in a model arbuscular mycorrhizal fungus.</title>
        <authorList>
            <person name="Chen E.C."/>
            <person name="Morin E."/>
            <person name="Beaudet D."/>
            <person name="Noel J."/>
            <person name="Ndikumana S."/>
            <person name="Charron P."/>
            <person name="St-Onge C."/>
            <person name="Giorgi J."/>
            <person name="Grigoriev I.V."/>
            <person name="Roux C."/>
            <person name="Martin F.M."/>
            <person name="Corradi N."/>
        </authorList>
    </citation>
    <scope>NUCLEOTIDE SEQUENCE [LARGE SCALE GENOMIC DNA]</scope>
    <source>
        <strain evidence="3 4">A5</strain>
    </source>
</reference>
<dbReference type="Proteomes" id="UP000232722">
    <property type="component" value="Unassembled WGS sequence"/>
</dbReference>
<dbReference type="VEuPathDB" id="FungiDB:RhiirA1_511433"/>
<dbReference type="AlphaFoldDB" id="A0A2I1EEI4"/>
<comment type="caution">
    <text evidence="3">The sequence shown here is derived from an EMBL/GenBank/DDBJ whole genome shotgun (WGS) entry which is preliminary data.</text>
</comment>
<dbReference type="EMBL" id="LLXJ01000156">
    <property type="protein sequence ID" value="PKC14044.1"/>
    <property type="molecule type" value="Genomic_DNA"/>
</dbReference>
<dbReference type="InterPro" id="IPR011697">
    <property type="entry name" value="Peptidase_C26"/>
</dbReference>
<evidence type="ECO:0000313" key="2">
    <source>
        <dbReference type="EMBL" id="CAB5388441.1"/>
    </source>
</evidence>
<sequence>MSYSIQIKKAILTKNDSFNDFGYLDFDDEKYFDASYLEFDDDELYNQEITYSKLKSGSHQAKSAQIRQQVRTRLAELKGVDPNSIPYPRSNDKLSEYERKIQHLEEKLVFSQISSAKQVHYPRSSFSLLEHNDLEKKSGQARSAELRQQVRNRLAELKGVDPSLIPYPRSNIKLQDYEDEILRLEIAGREFQKKLQFEKLAKKSKELKEREDNSYNSLKKYGIDDSRITTKTANKFSDSNKEQSQNKADNLRTIVFDRDEAKYYRKIAAKSDVKTRKLIKNPHLAIVDISYREDKDGKSAFWDHYTFQRITRYPTRVVGTPNTDNAKLLKRAIYNNANGLPISHCDPYDFKPTPPILNLYPYPSDDLHGLLLIPGSHSDISKIPNYEVRLKNDRKLVKDALNRGRPVLGICAGALEIWKLYGGKEVAVHHHSWKKMPRLTEKGRFGDNVIMHSLRIYSGSILADAMYEKAINNINKQKTFVTNSVHTKAMSPSIIPPNMKIVARSLQCDGAPTNRSPEDNVIEAVEMCHGAPMLLIQWHPEAFNADDTDGIYHRNILTYMAKAGDAYYWKQKMLLELKEQFQFKYKSSRFSGRSINNHFLYYL</sequence>
<proteinExistence type="predicted"/>
<organism evidence="3 4">
    <name type="scientific">Rhizophagus irregularis</name>
    <dbReference type="NCBI Taxonomy" id="588596"/>
    <lineage>
        <taxon>Eukaryota</taxon>
        <taxon>Fungi</taxon>
        <taxon>Fungi incertae sedis</taxon>
        <taxon>Mucoromycota</taxon>
        <taxon>Glomeromycotina</taxon>
        <taxon>Glomeromycetes</taxon>
        <taxon>Glomerales</taxon>
        <taxon>Glomeraceae</taxon>
        <taxon>Rhizophagus</taxon>
    </lineage>
</organism>
<dbReference type="EMBL" id="CAGKOT010000061">
    <property type="protein sequence ID" value="CAB5388441.1"/>
    <property type="molecule type" value="Genomic_DNA"/>
</dbReference>
<dbReference type="InterPro" id="IPR029062">
    <property type="entry name" value="Class_I_gatase-like"/>
</dbReference>
<dbReference type="Pfam" id="PF07722">
    <property type="entry name" value="Peptidase_C26"/>
    <property type="match status" value="1"/>
</dbReference>
<accession>A0A2I1EEI4</accession>
<evidence type="ECO:0000313" key="3">
    <source>
        <dbReference type="EMBL" id="PKC14044.1"/>
    </source>
</evidence>
<feature type="coiled-coil region" evidence="1">
    <location>
        <begin position="87"/>
        <end position="114"/>
    </location>
</feature>
<keyword evidence="1" id="KW-0175">Coiled coil</keyword>
<dbReference type="Proteomes" id="UP000684084">
    <property type="component" value="Unassembled WGS sequence"/>
</dbReference>
<protein>
    <submittedName>
        <fullName evidence="3">Uncharacterized protein</fullName>
    </submittedName>
</protein>
<dbReference type="SUPFAM" id="SSF52317">
    <property type="entry name" value="Class I glutamine amidotransferase-like"/>
    <property type="match status" value="1"/>
</dbReference>
<gene>
    <name evidence="2" type="ORF">CHRIB12_LOCUS20597</name>
    <name evidence="3" type="ORF">RhiirA5_395896</name>
</gene>
<evidence type="ECO:0000313" key="4">
    <source>
        <dbReference type="Proteomes" id="UP000232722"/>
    </source>
</evidence>
<dbReference type="Gene3D" id="3.40.50.880">
    <property type="match status" value="1"/>
</dbReference>
<dbReference type="VEuPathDB" id="FungiDB:FUN_023676"/>
<reference evidence="3 4" key="1">
    <citation type="submission" date="2016-04" db="EMBL/GenBank/DDBJ databases">
        <title>Genome analyses suggest a sexual origin of heterokaryosis in a supposedly ancient asexual fungus.</title>
        <authorList>
            <person name="Ropars J."/>
            <person name="Sedzielewska K."/>
            <person name="Noel J."/>
            <person name="Charron P."/>
            <person name="Farinelli L."/>
            <person name="Marton T."/>
            <person name="Kruger M."/>
            <person name="Pelin A."/>
            <person name="Brachmann A."/>
            <person name="Corradi N."/>
        </authorList>
    </citation>
    <scope>NUCLEOTIDE SEQUENCE [LARGE SCALE GENOMIC DNA]</scope>
    <source>
        <strain evidence="3 4">A5</strain>
    </source>
</reference>
<evidence type="ECO:0000256" key="1">
    <source>
        <dbReference type="SAM" id="Coils"/>
    </source>
</evidence>